<organism evidence="4 5">
    <name type="scientific">candidate division WWE3 bacterium</name>
    <dbReference type="NCBI Taxonomy" id="2053526"/>
    <lineage>
        <taxon>Bacteria</taxon>
        <taxon>Katanobacteria</taxon>
    </lineage>
</organism>
<dbReference type="InterPro" id="IPR050595">
    <property type="entry name" value="Bact_response_regulator"/>
</dbReference>
<evidence type="ECO:0000256" key="1">
    <source>
        <dbReference type="ARBA" id="ARBA00022553"/>
    </source>
</evidence>
<dbReference type="EMBL" id="JAGQKZ010000031">
    <property type="protein sequence ID" value="MCA9392255.1"/>
    <property type="molecule type" value="Genomic_DNA"/>
</dbReference>
<evidence type="ECO:0000313" key="5">
    <source>
        <dbReference type="Proteomes" id="UP000751518"/>
    </source>
</evidence>
<gene>
    <name evidence="4" type="ORF">KC614_03570</name>
</gene>
<feature type="modified residue" description="4-aspartylphosphate" evidence="2">
    <location>
        <position position="55"/>
    </location>
</feature>
<dbReference type="Pfam" id="PF00072">
    <property type="entry name" value="Response_reg"/>
    <property type="match status" value="1"/>
</dbReference>
<dbReference type="Proteomes" id="UP000751518">
    <property type="component" value="Unassembled WGS sequence"/>
</dbReference>
<dbReference type="InterPro" id="IPR001789">
    <property type="entry name" value="Sig_transdc_resp-reg_receiver"/>
</dbReference>
<evidence type="ECO:0000256" key="2">
    <source>
        <dbReference type="PROSITE-ProRule" id="PRU00169"/>
    </source>
</evidence>
<name>A0A955LKK9_UNCKA</name>
<dbReference type="PROSITE" id="PS50110">
    <property type="entry name" value="RESPONSE_REGULATORY"/>
    <property type="match status" value="1"/>
</dbReference>
<reference evidence="4" key="2">
    <citation type="journal article" date="2021" name="Microbiome">
        <title>Successional dynamics and alternative stable states in a saline activated sludge microbial community over 9 years.</title>
        <authorList>
            <person name="Wang Y."/>
            <person name="Ye J."/>
            <person name="Ju F."/>
            <person name="Liu L."/>
            <person name="Boyd J.A."/>
            <person name="Deng Y."/>
            <person name="Parks D.H."/>
            <person name="Jiang X."/>
            <person name="Yin X."/>
            <person name="Woodcroft B.J."/>
            <person name="Tyson G.W."/>
            <person name="Hugenholtz P."/>
            <person name="Polz M.F."/>
            <person name="Zhang T."/>
        </authorList>
    </citation>
    <scope>NUCLEOTIDE SEQUENCE</scope>
    <source>
        <strain evidence="4">HKST-UBA03</strain>
    </source>
</reference>
<dbReference type="PANTHER" id="PTHR44591:SF3">
    <property type="entry name" value="RESPONSE REGULATORY DOMAIN-CONTAINING PROTEIN"/>
    <property type="match status" value="1"/>
</dbReference>
<feature type="domain" description="Response regulatory" evidence="3">
    <location>
        <begin position="6"/>
        <end position="120"/>
    </location>
</feature>
<dbReference type="SMART" id="SM00448">
    <property type="entry name" value="REC"/>
    <property type="match status" value="1"/>
</dbReference>
<dbReference type="AlphaFoldDB" id="A0A955LKK9"/>
<accession>A0A955LKK9</accession>
<dbReference type="PANTHER" id="PTHR44591">
    <property type="entry name" value="STRESS RESPONSE REGULATOR PROTEIN 1"/>
    <property type="match status" value="1"/>
</dbReference>
<sequence>MADAAKVLIVEDEQAYAQTLKLKLASSGFEVLHALNGEDGLKDALESHPTLILTDIMMPKMNGMEMVGELRKDGWGQTALIVVLSNTEISKLEAEAAGCLYLIKSDKSLDDIVQLVQEIVEISTYMTTQTQGSFTPQQVFAKVKERLGIA</sequence>
<dbReference type="SUPFAM" id="SSF52172">
    <property type="entry name" value="CheY-like"/>
    <property type="match status" value="1"/>
</dbReference>
<proteinExistence type="predicted"/>
<evidence type="ECO:0000313" key="4">
    <source>
        <dbReference type="EMBL" id="MCA9392255.1"/>
    </source>
</evidence>
<dbReference type="GO" id="GO:0000160">
    <property type="term" value="P:phosphorelay signal transduction system"/>
    <property type="evidence" value="ECO:0007669"/>
    <property type="project" value="InterPro"/>
</dbReference>
<comment type="caution">
    <text evidence="4">The sequence shown here is derived from an EMBL/GenBank/DDBJ whole genome shotgun (WGS) entry which is preliminary data.</text>
</comment>
<dbReference type="InterPro" id="IPR011006">
    <property type="entry name" value="CheY-like_superfamily"/>
</dbReference>
<protein>
    <submittedName>
        <fullName evidence="4">Response regulator</fullName>
    </submittedName>
</protein>
<evidence type="ECO:0000259" key="3">
    <source>
        <dbReference type="PROSITE" id="PS50110"/>
    </source>
</evidence>
<keyword evidence="1 2" id="KW-0597">Phosphoprotein</keyword>
<reference evidence="4" key="1">
    <citation type="submission" date="2020-04" db="EMBL/GenBank/DDBJ databases">
        <authorList>
            <person name="Zhang T."/>
        </authorList>
    </citation>
    <scope>NUCLEOTIDE SEQUENCE</scope>
    <source>
        <strain evidence="4">HKST-UBA03</strain>
    </source>
</reference>
<dbReference type="Gene3D" id="3.40.50.2300">
    <property type="match status" value="1"/>
</dbReference>